<sequence>MALSYESDTKLPIKHSYDGDYSNALAELRSGINQIDEQLINLIADRFIKISEVGDLKAIFHLPVEDLQREHLVLERALAHAKKNGLSEFLTRDLMNVLMKHSKAAQAKRIRGL</sequence>
<dbReference type="Gene3D" id="1.20.59.10">
    <property type="entry name" value="Chorismate mutase"/>
    <property type="match status" value="1"/>
</dbReference>
<name>A0A8I0T501_9GAMM</name>
<dbReference type="Pfam" id="PF01817">
    <property type="entry name" value="CM_2"/>
    <property type="match status" value="1"/>
</dbReference>
<dbReference type="SMART" id="SM00830">
    <property type="entry name" value="CM_2"/>
    <property type="match status" value="1"/>
</dbReference>
<dbReference type="PANTHER" id="PTHR38041">
    <property type="entry name" value="CHORISMATE MUTASE"/>
    <property type="match status" value="1"/>
</dbReference>
<reference evidence="4 5" key="1">
    <citation type="submission" date="2015-06" db="EMBL/GenBank/DDBJ databases">
        <title>Genome sequence of Pseudoalteromonas peptidolytica.</title>
        <authorList>
            <person name="Xie B.-B."/>
            <person name="Rong J.-C."/>
            <person name="Qin Q.-L."/>
            <person name="Zhang Y.-Z."/>
        </authorList>
    </citation>
    <scope>NUCLEOTIDE SEQUENCE [LARGE SCALE GENOMIC DNA]</scope>
    <source>
        <strain evidence="4 5">F12-50-A1</strain>
    </source>
</reference>
<evidence type="ECO:0000313" key="5">
    <source>
        <dbReference type="Proteomes" id="UP000660708"/>
    </source>
</evidence>
<dbReference type="EC" id="5.4.99.5" evidence="1"/>
<keyword evidence="2" id="KW-0413">Isomerase</keyword>
<dbReference type="PROSITE" id="PS51168">
    <property type="entry name" value="CHORISMATE_MUT_2"/>
    <property type="match status" value="1"/>
</dbReference>
<dbReference type="GO" id="GO:0009697">
    <property type="term" value="P:salicylic acid biosynthetic process"/>
    <property type="evidence" value="ECO:0007669"/>
    <property type="project" value="TreeGrafter"/>
</dbReference>
<dbReference type="EMBL" id="AQHF01000024">
    <property type="protein sequence ID" value="MBE0346728.1"/>
    <property type="molecule type" value="Genomic_DNA"/>
</dbReference>
<dbReference type="PANTHER" id="PTHR38041:SF1">
    <property type="entry name" value="CHORISMATE MUTASE"/>
    <property type="match status" value="1"/>
</dbReference>
<dbReference type="GO" id="GO:0046417">
    <property type="term" value="P:chorismate metabolic process"/>
    <property type="evidence" value="ECO:0007669"/>
    <property type="project" value="InterPro"/>
</dbReference>
<evidence type="ECO:0000256" key="2">
    <source>
        <dbReference type="ARBA" id="ARBA00023235"/>
    </source>
</evidence>
<evidence type="ECO:0000259" key="3">
    <source>
        <dbReference type="PROSITE" id="PS51168"/>
    </source>
</evidence>
<gene>
    <name evidence="4" type="ORF">PPEP_a2836</name>
</gene>
<dbReference type="Proteomes" id="UP000660708">
    <property type="component" value="Unassembled WGS sequence"/>
</dbReference>
<keyword evidence="5" id="KW-1185">Reference proteome</keyword>
<comment type="caution">
    <text evidence="4">The sequence shown here is derived from an EMBL/GenBank/DDBJ whole genome shotgun (WGS) entry which is preliminary data.</text>
</comment>
<protein>
    <recommendedName>
        <fullName evidence="1">chorismate mutase</fullName>
        <ecNumber evidence="1">5.4.99.5</ecNumber>
    </recommendedName>
</protein>
<dbReference type="InterPro" id="IPR036979">
    <property type="entry name" value="CM_dom_sf"/>
</dbReference>
<proteinExistence type="predicted"/>
<dbReference type="RefSeq" id="WP_125252980.1">
    <property type="nucleotide sequence ID" value="NZ_AQHF01000024.1"/>
</dbReference>
<evidence type="ECO:0000256" key="1">
    <source>
        <dbReference type="ARBA" id="ARBA00012404"/>
    </source>
</evidence>
<dbReference type="InterPro" id="IPR051331">
    <property type="entry name" value="Chorismate_mutase-related"/>
</dbReference>
<accession>A0A8I0T501</accession>
<dbReference type="SUPFAM" id="SSF48600">
    <property type="entry name" value="Chorismate mutase II"/>
    <property type="match status" value="1"/>
</dbReference>
<dbReference type="GO" id="GO:0004106">
    <property type="term" value="F:chorismate mutase activity"/>
    <property type="evidence" value="ECO:0007669"/>
    <property type="project" value="UniProtKB-EC"/>
</dbReference>
<feature type="domain" description="Chorismate mutase" evidence="3">
    <location>
        <begin position="19"/>
        <end position="110"/>
    </location>
</feature>
<evidence type="ECO:0000313" key="4">
    <source>
        <dbReference type="EMBL" id="MBE0346728.1"/>
    </source>
</evidence>
<dbReference type="InterPro" id="IPR036263">
    <property type="entry name" value="Chorismate_II_sf"/>
</dbReference>
<organism evidence="4 5">
    <name type="scientific">Pseudoalteromonas peptidolytica F12-50-A1</name>
    <dbReference type="NCBI Taxonomy" id="1315280"/>
    <lineage>
        <taxon>Bacteria</taxon>
        <taxon>Pseudomonadati</taxon>
        <taxon>Pseudomonadota</taxon>
        <taxon>Gammaproteobacteria</taxon>
        <taxon>Alteromonadales</taxon>
        <taxon>Pseudoalteromonadaceae</taxon>
        <taxon>Pseudoalteromonas</taxon>
    </lineage>
</organism>
<dbReference type="AlphaFoldDB" id="A0A8I0T501"/>
<dbReference type="InterPro" id="IPR002701">
    <property type="entry name" value="CM_II_prokaryot"/>
</dbReference>